<evidence type="ECO:0000313" key="1">
    <source>
        <dbReference type="EMBL" id="MPD01457.1"/>
    </source>
</evidence>
<name>A0A5B7K4I8_PORTR</name>
<dbReference type="AlphaFoldDB" id="A0A5B7K4I8"/>
<comment type="caution">
    <text evidence="1">The sequence shown here is derived from an EMBL/GenBank/DDBJ whole genome shotgun (WGS) entry which is preliminary data.</text>
</comment>
<keyword evidence="2" id="KW-1185">Reference proteome</keyword>
<sequence>MLLLLSLTPPSPQRARLLIVDDSPLPPSLHPSLVYSLQSLVLSTSQRPLYFFSSHVYGDVRVGLGSGHCYWRFPRSPRPDQVAPFTSAPFVPEC</sequence>
<dbReference type="EMBL" id="VSRR010127199">
    <property type="protein sequence ID" value="MPD01457.1"/>
    <property type="molecule type" value="Genomic_DNA"/>
</dbReference>
<reference evidence="1 2" key="1">
    <citation type="submission" date="2019-05" db="EMBL/GenBank/DDBJ databases">
        <title>Another draft genome of Portunus trituberculatus and its Hox gene families provides insights of decapod evolution.</title>
        <authorList>
            <person name="Jeong J.-H."/>
            <person name="Song I."/>
            <person name="Kim S."/>
            <person name="Choi T."/>
            <person name="Kim D."/>
            <person name="Ryu S."/>
            <person name="Kim W."/>
        </authorList>
    </citation>
    <scope>NUCLEOTIDE SEQUENCE [LARGE SCALE GENOMIC DNA]</scope>
    <source>
        <tissue evidence="1">Muscle</tissue>
    </source>
</reference>
<organism evidence="1 2">
    <name type="scientific">Portunus trituberculatus</name>
    <name type="common">Swimming crab</name>
    <name type="synonym">Neptunus trituberculatus</name>
    <dbReference type="NCBI Taxonomy" id="210409"/>
    <lineage>
        <taxon>Eukaryota</taxon>
        <taxon>Metazoa</taxon>
        <taxon>Ecdysozoa</taxon>
        <taxon>Arthropoda</taxon>
        <taxon>Crustacea</taxon>
        <taxon>Multicrustacea</taxon>
        <taxon>Malacostraca</taxon>
        <taxon>Eumalacostraca</taxon>
        <taxon>Eucarida</taxon>
        <taxon>Decapoda</taxon>
        <taxon>Pleocyemata</taxon>
        <taxon>Brachyura</taxon>
        <taxon>Eubrachyura</taxon>
        <taxon>Portunoidea</taxon>
        <taxon>Portunidae</taxon>
        <taxon>Portuninae</taxon>
        <taxon>Portunus</taxon>
    </lineage>
</organism>
<evidence type="ECO:0000313" key="2">
    <source>
        <dbReference type="Proteomes" id="UP000324222"/>
    </source>
</evidence>
<protein>
    <submittedName>
        <fullName evidence="1">Uncharacterized protein</fullName>
    </submittedName>
</protein>
<accession>A0A5B7K4I8</accession>
<gene>
    <name evidence="1" type="ORF">E2C01_096987</name>
</gene>
<dbReference type="Proteomes" id="UP000324222">
    <property type="component" value="Unassembled WGS sequence"/>
</dbReference>
<proteinExistence type="predicted"/>